<dbReference type="FunFam" id="3.40.190.10:FF:000005">
    <property type="entry name" value="Porphobilinogen deaminase"/>
    <property type="match status" value="1"/>
</dbReference>
<evidence type="ECO:0000259" key="9">
    <source>
        <dbReference type="Pfam" id="PF03900"/>
    </source>
</evidence>
<evidence type="ECO:0000256" key="4">
    <source>
        <dbReference type="ARBA" id="ARBA00022679"/>
    </source>
</evidence>
<dbReference type="PIRSF" id="PIRSF001438">
    <property type="entry name" value="4pyrrol_synth_OHMeBilane_synth"/>
    <property type="match status" value="1"/>
</dbReference>
<dbReference type="HAMAP" id="MF_00260">
    <property type="entry name" value="Porphobil_deam"/>
    <property type="match status" value="1"/>
</dbReference>
<reference evidence="11 13" key="2">
    <citation type="journal article" date="2016" name="Front. Microbiol.">
        <title>Industrial Acetogenic Biocatalysts: A Comparative Metabolic and Genomic Analysis.</title>
        <authorList>
            <person name="Bengelsdorf F."/>
            <person name="Poehlein A."/>
            <person name="Sonja S."/>
            <person name="Erz C."/>
            <person name="Hummel T."/>
            <person name="Hoffmeister S."/>
            <person name="Daniel R."/>
            <person name="Durre P."/>
        </authorList>
    </citation>
    <scope>NUCLEOTIDE SEQUENCE [LARGE SCALE GENOMIC DNA]</scope>
    <source>
        <strain evidence="11 13">PTA-10522</strain>
    </source>
</reference>
<feature type="domain" description="Porphobilinogen deaminase N-terminal" evidence="8">
    <location>
        <begin position="4"/>
        <end position="206"/>
    </location>
</feature>
<organism evidence="10 12">
    <name type="scientific">Clostridium coskatii</name>
    <dbReference type="NCBI Taxonomy" id="1705578"/>
    <lineage>
        <taxon>Bacteria</taxon>
        <taxon>Bacillati</taxon>
        <taxon>Bacillota</taxon>
        <taxon>Clostridia</taxon>
        <taxon>Eubacteriales</taxon>
        <taxon>Clostridiaceae</taxon>
        <taxon>Clostridium</taxon>
    </lineage>
</organism>
<dbReference type="GO" id="GO:0006782">
    <property type="term" value="P:protoporphyrinogen IX biosynthetic process"/>
    <property type="evidence" value="ECO:0007669"/>
    <property type="project" value="UniProtKB-UniRule"/>
</dbReference>
<dbReference type="Gene3D" id="3.30.160.40">
    <property type="entry name" value="Porphobilinogen deaminase, C-terminal domain"/>
    <property type="match status" value="1"/>
</dbReference>
<dbReference type="PATRIC" id="fig|1705578.3.peg.1782"/>
<dbReference type="EMBL" id="LROR01000053">
    <property type="protein sequence ID" value="OBR93347.1"/>
    <property type="molecule type" value="Genomic_DNA"/>
</dbReference>
<dbReference type="AlphaFoldDB" id="A0A166UAQ4"/>
<evidence type="ECO:0000256" key="3">
    <source>
        <dbReference type="ARBA" id="ARBA00011245"/>
    </source>
</evidence>
<comment type="subunit">
    <text evidence="3 7">Monomer.</text>
</comment>
<comment type="caution">
    <text evidence="10">The sequence shown here is derived from an EMBL/GenBank/DDBJ whole genome shotgun (WGS) entry which is preliminary data.</text>
</comment>
<gene>
    <name evidence="7 10" type="primary">hemC</name>
    <name evidence="11" type="ORF">CLCOS_23880</name>
    <name evidence="10" type="ORF">WX73_02460</name>
</gene>
<dbReference type="InterPro" id="IPR000860">
    <property type="entry name" value="HemC"/>
</dbReference>
<dbReference type="PANTHER" id="PTHR11557:SF0">
    <property type="entry name" value="PORPHOBILINOGEN DEAMINASE"/>
    <property type="match status" value="1"/>
</dbReference>
<protein>
    <recommendedName>
        <fullName evidence="7">Porphobilinogen deaminase</fullName>
        <shortName evidence="7">PBG</shortName>
        <ecNumber evidence="7">2.5.1.61</ecNumber>
    </recommendedName>
    <alternativeName>
        <fullName evidence="7">Hydroxymethylbilane synthase</fullName>
        <shortName evidence="7">HMBS</shortName>
    </alternativeName>
    <alternativeName>
        <fullName evidence="7">Pre-uroporphyrinogen synthase</fullName>
    </alternativeName>
</protein>
<comment type="miscellaneous">
    <text evidence="7">The porphobilinogen subunits are added to the dipyrromethane group.</text>
</comment>
<comment type="catalytic activity">
    <reaction evidence="6 7">
        <text>4 porphobilinogen + H2O = hydroxymethylbilane + 4 NH4(+)</text>
        <dbReference type="Rhea" id="RHEA:13185"/>
        <dbReference type="ChEBI" id="CHEBI:15377"/>
        <dbReference type="ChEBI" id="CHEBI:28938"/>
        <dbReference type="ChEBI" id="CHEBI:57845"/>
        <dbReference type="ChEBI" id="CHEBI:58126"/>
        <dbReference type="EC" id="2.5.1.61"/>
    </reaction>
</comment>
<evidence type="ECO:0000256" key="6">
    <source>
        <dbReference type="ARBA" id="ARBA00048169"/>
    </source>
</evidence>
<evidence type="ECO:0000313" key="13">
    <source>
        <dbReference type="Proteomes" id="UP000093694"/>
    </source>
</evidence>
<dbReference type="PANTHER" id="PTHR11557">
    <property type="entry name" value="PORPHOBILINOGEN DEAMINASE"/>
    <property type="match status" value="1"/>
</dbReference>
<dbReference type="InterPro" id="IPR022418">
    <property type="entry name" value="Porphobilinogen_deaminase_C"/>
</dbReference>
<dbReference type="PRINTS" id="PR00151">
    <property type="entry name" value="PORPHBDMNASE"/>
</dbReference>
<accession>A0A166UAQ4</accession>
<comment type="cofactor">
    <cofactor evidence="7">
        <name>dipyrromethane</name>
        <dbReference type="ChEBI" id="CHEBI:60342"/>
    </cofactor>
    <text evidence="7">Binds 1 dipyrromethane group covalently.</text>
</comment>
<dbReference type="GO" id="GO:0004418">
    <property type="term" value="F:hydroxymethylbilane synthase activity"/>
    <property type="evidence" value="ECO:0007669"/>
    <property type="project" value="UniProtKB-UniRule"/>
</dbReference>
<dbReference type="SUPFAM" id="SSF53850">
    <property type="entry name" value="Periplasmic binding protein-like II"/>
    <property type="match status" value="1"/>
</dbReference>
<dbReference type="Proteomes" id="UP000093694">
    <property type="component" value="Unassembled WGS sequence"/>
</dbReference>
<dbReference type="NCBIfam" id="TIGR00212">
    <property type="entry name" value="hemC"/>
    <property type="match status" value="1"/>
</dbReference>
<evidence type="ECO:0000256" key="1">
    <source>
        <dbReference type="ARBA" id="ARBA00002869"/>
    </source>
</evidence>
<dbReference type="EC" id="2.5.1.61" evidence="7"/>
<keyword evidence="4 7" id="KW-0808">Transferase</keyword>
<evidence type="ECO:0000256" key="2">
    <source>
        <dbReference type="ARBA" id="ARBA00005638"/>
    </source>
</evidence>
<evidence type="ECO:0000259" key="8">
    <source>
        <dbReference type="Pfam" id="PF01379"/>
    </source>
</evidence>
<evidence type="ECO:0000313" key="12">
    <source>
        <dbReference type="Proteomes" id="UP000077384"/>
    </source>
</evidence>
<dbReference type="InterPro" id="IPR036803">
    <property type="entry name" value="Porphobilinogen_deaminase_C_sf"/>
</dbReference>
<evidence type="ECO:0000256" key="5">
    <source>
        <dbReference type="ARBA" id="ARBA00023244"/>
    </source>
</evidence>
<sequence>MNFKIATRKSKLAQTQTEIVMDILEKDYNAKCEKVLIETMGDKRLDIALNKIGGKGLFLKEIELALLKDEADAAVHSMKDVPFDVPEDFEIAAIMQREDVRDAFVSKDKVPFNELPKGAKIGTSSNRRAEQLKILRPDIEIAPIRGNIQTRISKIESQNLDGIVLAAAGIKRSHLEELVTEYFKVEDMVPAIGQGALGIETKKDSKNKSFFSKLDDENTRICVEAERSFMRTLNGDCHSTIGAYAKIDKDTINIMGMFMVGNKLIKKDVTGNKEDYMVLGEKLAKMILKA</sequence>
<dbReference type="RefSeq" id="WP_063600136.1">
    <property type="nucleotide sequence ID" value="NZ_LITQ01000002.1"/>
</dbReference>
<dbReference type="Pfam" id="PF03900">
    <property type="entry name" value="Porphobil_deamC"/>
    <property type="match status" value="1"/>
</dbReference>
<keyword evidence="13" id="KW-1185">Reference proteome</keyword>
<keyword evidence="5 7" id="KW-0627">Porphyrin biosynthesis</keyword>
<proteinExistence type="inferred from homology"/>
<dbReference type="SUPFAM" id="SSF54782">
    <property type="entry name" value="Porphobilinogen deaminase (hydroxymethylbilane synthase), C-terminal domain"/>
    <property type="match status" value="1"/>
</dbReference>
<feature type="modified residue" description="S-(dipyrrolylmethanemethyl)cysteine" evidence="7">
    <location>
        <position position="237"/>
    </location>
</feature>
<dbReference type="Pfam" id="PF01379">
    <property type="entry name" value="Porphobil_deam"/>
    <property type="match status" value="1"/>
</dbReference>
<evidence type="ECO:0000313" key="11">
    <source>
        <dbReference type="EMBL" id="OBR93347.1"/>
    </source>
</evidence>
<dbReference type="InterPro" id="IPR022417">
    <property type="entry name" value="Porphobilin_deaminase_N"/>
</dbReference>
<dbReference type="EMBL" id="LITQ01000002">
    <property type="protein sequence ID" value="OAA94747.1"/>
    <property type="molecule type" value="Genomic_DNA"/>
</dbReference>
<dbReference type="Proteomes" id="UP000077384">
    <property type="component" value="Unassembled WGS sequence"/>
</dbReference>
<name>A0A166UAQ4_9CLOT</name>
<comment type="function">
    <text evidence="1 7">Tetrapolymerization of the monopyrrole PBG into the hydroxymethylbilane pre-uroporphyrinogen in several discrete steps.</text>
</comment>
<reference evidence="10 12" key="1">
    <citation type="journal article" date="2015" name="Biotechnol. Bioeng.">
        <title>Genome sequence and phenotypic characterization of Caulobacter segnis.</title>
        <authorList>
            <person name="Patel S."/>
            <person name="Fletcher B."/>
            <person name="Scott D.C."/>
            <person name="Ely B."/>
        </authorList>
    </citation>
    <scope>NUCLEOTIDE SEQUENCE [LARGE SCALE GENOMIC DNA]</scope>
    <source>
        <strain evidence="10 12">PS02</strain>
    </source>
</reference>
<evidence type="ECO:0000313" key="10">
    <source>
        <dbReference type="EMBL" id="OAA94747.1"/>
    </source>
</evidence>
<feature type="domain" description="Porphobilinogen deaminase C-terminal" evidence="9">
    <location>
        <begin position="221"/>
        <end position="288"/>
    </location>
</feature>
<dbReference type="GO" id="GO:0005737">
    <property type="term" value="C:cytoplasm"/>
    <property type="evidence" value="ECO:0007669"/>
    <property type="project" value="UniProtKB-UniRule"/>
</dbReference>
<comment type="similarity">
    <text evidence="2 7">Belongs to the HMBS family.</text>
</comment>
<evidence type="ECO:0000256" key="7">
    <source>
        <dbReference type="HAMAP-Rule" id="MF_00260"/>
    </source>
</evidence>
<dbReference type="Gene3D" id="3.40.190.10">
    <property type="entry name" value="Periplasmic binding protein-like II"/>
    <property type="match status" value="2"/>
</dbReference>